<dbReference type="OrthoDB" id="9979636at2759"/>
<protein>
    <submittedName>
        <fullName evidence="2">Uncharacterized protein</fullName>
    </submittedName>
</protein>
<dbReference type="EMBL" id="AUWU02000002">
    <property type="protein sequence ID" value="KAH0576514.1"/>
    <property type="molecule type" value="Genomic_DNA"/>
</dbReference>
<evidence type="ECO:0000313" key="3">
    <source>
        <dbReference type="EMBL" id="KAH0576514.1"/>
    </source>
</evidence>
<reference evidence="3" key="2">
    <citation type="submission" date="2020-12" db="EMBL/GenBank/DDBJ databases">
        <title>New Spironucleus salmonicida genome in near-complete chromosomes.</title>
        <authorList>
            <person name="Xu F."/>
            <person name="Kurt Z."/>
            <person name="Jimenez-Gonzalez A."/>
            <person name="Astvaldsson A."/>
            <person name="Andersson J.O."/>
            <person name="Svard S.G."/>
        </authorList>
    </citation>
    <scope>NUCLEOTIDE SEQUENCE</scope>
    <source>
        <strain evidence="3">ATCC 50377</strain>
    </source>
</reference>
<accession>V6LMA0</accession>
<name>V6LMA0_9EUKA</name>
<dbReference type="Proteomes" id="UP000018208">
    <property type="component" value="Unassembled WGS sequence"/>
</dbReference>
<feature type="region of interest" description="Disordered" evidence="1">
    <location>
        <begin position="1"/>
        <end position="48"/>
    </location>
</feature>
<organism evidence="2">
    <name type="scientific">Spironucleus salmonicida</name>
    <dbReference type="NCBI Taxonomy" id="348837"/>
    <lineage>
        <taxon>Eukaryota</taxon>
        <taxon>Metamonada</taxon>
        <taxon>Diplomonadida</taxon>
        <taxon>Hexamitidae</taxon>
        <taxon>Hexamitinae</taxon>
        <taxon>Spironucleus</taxon>
    </lineage>
</organism>
<keyword evidence="4" id="KW-1185">Reference proteome</keyword>
<dbReference type="EMBL" id="KI546089">
    <property type="protein sequence ID" value="EST45760.1"/>
    <property type="molecule type" value="Genomic_DNA"/>
</dbReference>
<sequence>MGCASSAKETASNIIPQKTKDIKSDPRAAPQVAPQQRGPMTRDIPHPEDKMIHEMPADVALAYQMYTSQVVVHATIKSFESGMATMSMPPQCQYILTLDDITVLRGDLPSQPLKIKIIGDDKPVTGTPLALFGDYEEEYFMFNGMIVKSLDDIKAELKSNPYGWVNCQSPFGYDFPVSCDKAGALVCPSTSFPSFNLEGFSVHVEKVIPSDVNPDVNPFGNGKFLIKVCNDKQDAQVCKNLFKDKNGNILFEESIIAIIGDKPYVWSTKLPSDASQVQFGVGQTVSGEIDTLKLKEVEWPQGGSRVYFKFALGDKMDHDFFYYNSSVHDSMRK</sequence>
<dbReference type="AlphaFoldDB" id="V6LMA0"/>
<reference evidence="2 3" key="1">
    <citation type="journal article" date="2014" name="PLoS Genet.">
        <title>The Genome of Spironucleus salmonicida Highlights a Fish Pathogen Adapted to Fluctuating Environments.</title>
        <authorList>
            <person name="Xu F."/>
            <person name="Jerlstrom-Hultqvist J."/>
            <person name="Einarsson E."/>
            <person name="Astvaldsson A."/>
            <person name="Svard S.G."/>
            <person name="Andersson J.O."/>
        </authorList>
    </citation>
    <scope>NUCLEOTIDE SEQUENCE</scope>
    <source>
        <strain evidence="3">ATCC 50377</strain>
    </source>
</reference>
<evidence type="ECO:0000313" key="2">
    <source>
        <dbReference type="EMBL" id="EST45760.1"/>
    </source>
</evidence>
<gene>
    <name evidence="2" type="ORF">SS50377_14331</name>
    <name evidence="3" type="ORF">SS50377_22078</name>
</gene>
<feature type="compositionally biased region" description="Polar residues" evidence="1">
    <location>
        <begin position="7"/>
        <end position="16"/>
    </location>
</feature>
<proteinExistence type="predicted"/>
<evidence type="ECO:0000256" key="1">
    <source>
        <dbReference type="SAM" id="MobiDB-lite"/>
    </source>
</evidence>
<dbReference type="VEuPathDB" id="GiardiaDB:SS50377_22078"/>
<evidence type="ECO:0000313" key="4">
    <source>
        <dbReference type="Proteomes" id="UP000018208"/>
    </source>
</evidence>